<dbReference type="AlphaFoldDB" id="A0A1C7DHJ0"/>
<organism evidence="3 4">
    <name type="scientific">Planococcus antarcticus DSM 14505</name>
    <dbReference type="NCBI Taxonomy" id="1185653"/>
    <lineage>
        <taxon>Bacteria</taxon>
        <taxon>Bacillati</taxon>
        <taxon>Bacillota</taxon>
        <taxon>Bacilli</taxon>
        <taxon>Bacillales</taxon>
        <taxon>Caryophanaceae</taxon>
        <taxon>Planococcus</taxon>
    </lineage>
</organism>
<gene>
    <name evidence="3" type="ORF">A1A1_03297</name>
    <name evidence="2" type="ORF">BBH88_11575</name>
</gene>
<keyword evidence="5" id="KW-1185">Reference proteome</keyword>
<protein>
    <recommendedName>
        <fullName evidence="6">Antitoxin</fullName>
    </recommendedName>
</protein>
<dbReference type="Proteomes" id="UP000092661">
    <property type="component" value="Chromosome"/>
</dbReference>
<dbReference type="EMBL" id="CP016534">
    <property type="protein sequence ID" value="ANU10904.1"/>
    <property type="molecule type" value="Genomic_DNA"/>
</dbReference>
<dbReference type="OrthoDB" id="2418231at2"/>
<evidence type="ECO:0000313" key="3">
    <source>
        <dbReference type="EMBL" id="EIM07845.1"/>
    </source>
</evidence>
<evidence type="ECO:0000313" key="5">
    <source>
        <dbReference type="Proteomes" id="UP000092661"/>
    </source>
</evidence>
<keyword evidence="1" id="KW-0175">Coiled coil</keyword>
<feature type="coiled-coil region" evidence="1">
    <location>
        <begin position="45"/>
        <end position="79"/>
    </location>
</feature>
<dbReference type="RefSeq" id="WP_006828671.1">
    <property type="nucleotide sequence ID" value="NZ_AJYB01000011.1"/>
</dbReference>
<name>A0A1C7DHJ0_9BACL</name>
<evidence type="ECO:0008006" key="6">
    <source>
        <dbReference type="Google" id="ProtNLM"/>
    </source>
</evidence>
<sequence>MAMRILDIPTTSISNVKRSPMEAFQKADQEAAGVYVFNREKVAGVMLTQKQYESLNREIEELYDQLADLIAENRLLTENISTFSDVEVRGAIAAESPVLDEEDGWE</sequence>
<reference evidence="3 4" key="1">
    <citation type="journal article" date="2012" name="J. Bacteriol.">
        <title>Genome Sequence of the Antarctic Psychrophile Bacterium Planococcus antarcticus DSM 14505.</title>
        <authorList>
            <person name="Margolles A."/>
            <person name="Gueimonde M."/>
            <person name="Sanchez B."/>
        </authorList>
    </citation>
    <scope>NUCLEOTIDE SEQUENCE [LARGE SCALE GENOMIC DNA]</scope>
    <source>
        <strain evidence="3 4">DSM 14505</strain>
    </source>
</reference>
<evidence type="ECO:0000313" key="4">
    <source>
        <dbReference type="Proteomes" id="UP000004725"/>
    </source>
</evidence>
<dbReference type="EMBL" id="AJYB01000011">
    <property type="protein sequence ID" value="EIM07845.1"/>
    <property type="molecule type" value="Genomic_DNA"/>
</dbReference>
<dbReference type="Proteomes" id="UP000004725">
    <property type="component" value="Unassembled WGS sequence"/>
</dbReference>
<reference evidence="2" key="3">
    <citation type="submission" date="2016-10" db="EMBL/GenBank/DDBJ databases">
        <authorList>
            <person name="See-Too W.S."/>
        </authorList>
    </citation>
    <scope>NUCLEOTIDE SEQUENCE</scope>
    <source>
        <strain evidence="2">DSM 14505</strain>
    </source>
</reference>
<dbReference type="eggNOG" id="ENOG5032YHR">
    <property type="taxonomic scope" value="Bacteria"/>
</dbReference>
<evidence type="ECO:0000313" key="2">
    <source>
        <dbReference type="EMBL" id="ANU10904.1"/>
    </source>
</evidence>
<reference evidence="5" key="2">
    <citation type="submission" date="2016-07" db="EMBL/GenBank/DDBJ databases">
        <authorList>
            <person name="See-Too W.S."/>
        </authorList>
    </citation>
    <scope>NUCLEOTIDE SEQUENCE [LARGE SCALE GENOMIC DNA]</scope>
    <source>
        <strain evidence="5">DSM 14505</strain>
    </source>
</reference>
<proteinExistence type="predicted"/>
<dbReference type="KEGG" id="pana:BBH88_11575"/>
<accession>A0A1C7DHJ0</accession>
<evidence type="ECO:0000256" key="1">
    <source>
        <dbReference type="SAM" id="Coils"/>
    </source>
</evidence>